<accession>C4GMF3</accession>
<comment type="caution">
    <text evidence="1">The sequence shown here is derived from an EMBL/GenBank/DDBJ whole genome shotgun (WGS) entry which is preliminary data.</text>
</comment>
<dbReference type="AlphaFoldDB" id="C4GMF3"/>
<evidence type="ECO:0000313" key="2">
    <source>
        <dbReference type="Proteomes" id="UP000003009"/>
    </source>
</evidence>
<evidence type="ECO:0000313" key="1">
    <source>
        <dbReference type="EMBL" id="EEP66911.1"/>
    </source>
</evidence>
<name>C4GMF3_9NEIS</name>
<dbReference type="EMBL" id="ACJW02000007">
    <property type="protein sequence ID" value="EEP66911.1"/>
    <property type="molecule type" value="Genomic_DNA"/>
</dbReference>
<dbReference type="HOGENOM" id="CLU_3217424_0_0_4"/>
<dbReference type="STRING" id="629741.GCWU000324_02887"/>
<sequence length="44" mass="4715">MVGIMMVMLGKTGWDMLVQGWREAGVRAIKRCANKHLAIGGGGN</sequence>
<keyword evidence="2" id="KW-1185">Reference proteome</keyword>
<reference evidence="1" key="1">
    <citation type="submission" date="2009-04" db="EMBL/GenBank/DDBJ databases">
        <authorList>
            <person name="Weinstock G."/>
            <person name="Sodergren E."/>
            <person name="Clifton S."/>
            <person name="Fulton L."/>
            <person name="Fulton B."/>
            <person name="Courtney L."/>
            <person name="Fronick C."/>
            <person name="Harrison M."/>
            <person name="Strong C."/>
            <person name="Farmer C."/>
            <person name="Delahaunty K."/>
            <person name="Markovic C."/>
            <person name="Hall O."/>
            <person name="Minx P."/>
            <person name="Tomlinson C."/>
            <person name="Mitreva M."/>
            <person name="Nelson J."/>
            <person name="Hou S."/>
            <person name="Wollam A."/>
            <person name="Pepin K.H."/>
            <person name="Johnson M."/>
            <person name="Bhonagiri V."/>
            <person name="Nash W.E."/>
            <person name="Warren W."/>
            <person name="Chinwalla A."/>
            <person name="Mardis E.R."/>
            <person name="Wilson R.K."/>
        </authorList>
    </citation>
    <scope>NUCLEOTIDE SEQUENCE [LARGE SCALE GENOMIC DNA]</scope>
    <source>
        <strain evidence="1">ATCC 51147</strain>
    </source>
</reference>
<organism evidence="1 2">
    <name type="scientific">Kingella oralis ATCC 51147</name>
    <dbReference type="NCBI Taxonomy" id="629741"/>
    <lineage>
        <taxon>Bacteria</taxon>
        <taxon>Pseudomonadati</taxon>
        <taxon>Pseudomonadota</taxon>
        <taxon>Betaproteobacteria</taxon>
        <taxon>Neisseriales</taxon>
        <taxon>Neisseriaceae</taxon>
        <taxon>Kingella</taxon>
    </lineage>
</organism>
<dbReference type="Proteomes" id="UP000003009">
    <property type="component" value="Unassembled WGS sequence"/>
</dbReference>
<gene>
    <name evidence="1" type="ORF">GCWU000324_02887</name>
</gene>
<proteinExistence type="predicted"/>
<protein>
    <submittedName>
        <fullName evidence="1">Uncharacterized protein</fullName>
    </submittedName>
</protein>